<evidence type="ECO:0000313" key="3">
    <source>
        <dbReference type="Proteomes" id="UP000703661"/>
    </source>
</evidence>
<dbReference type="Proteomes" id="UP000703661">
    <property type="component" value="Unassembled WGS sequence"/>
</dbReference>
<dbReference type="AlphaFoldDB" id="A0A9P6N4H8"/>
<gene>
    <name evidence="2" type="ORF">BGZ80_006065</name>
</gene>
<accession>A0A9P6N4H8</accession>
<keyword evidence="3" id="KW-1185">Reference proteome</keyword>
<feature type="region of interest" description="Disordered" evidence="1">
    <location>
        <begin position="121"/>
        <end position="158"/>
    </location>
</feature>
<evidence type="ECO:0000313" key="2">
    <source>
        <dbReference type="EMBL" id="KAG0024792.1"/>
    </source>
</evidence>
<dbReference type="OrthoDB" id="2343564at2759"/>
<proteinExistence type="predicted"/>
<protein>
    <submittedName>
        <fullName evidence="2">Uncharacterized protein</fullName>
    </submittedName>
</protein>
<dbReference type="EMBL" id="JAAAID010000003">
    <property type="protein sequence ID" value="KAG0024792.1"/>
    <property type="molecule type" value="Genomic_DNA"/>
</dbReference>
<reference evidence="2" key="1">
    <citation type="journal article" date="2020" name="Fungal Divers.">
        <title>Resolving the Mortierellaceae phylogeny through synthesis of multi-gene phylogenetics and phylogenomics.</title>
        <authorList>
            <person name="Vandepol N."/>
            <person name="Liber J."/>
            <person name="Desiro A."/>
            <person name="Na H."/>
            <person name="Kennedy M."/>
            <person name="Barry K."/>
            <person name="Grigoriev I.V."/>
            <person name="Miller A.N."/>
            <person name="O'Donnell K."/>
            <person name="Stajich J.E."/>
            <person name="Bonito G."/>
        </authorList>
    </citation>
    <scope>NUCLEOTIDE SEQUENCE</scope>
    <source>
        <strain evidence="2">NRRL 2769</strain>
    </source>
</reference>
<name>A0A9P6N4H8_9FUNG</name>
<organism evidence="2 3">
    <name type="scientific">Entomortierella chlamydospora</name>
    <dbReference type="NCBI Taxonomy" id="101097"/>
    <lineage>
        <taxon>Eukaryota</taxon>
        <taxon>Fungi</taxon>
        <taxon>Fungi incertae sedis</taxon>
        <taxon>Mucoromycota</taxon>
        <taxon>Mortierellomycotina</taxon>
        <taxon>Mortierellomycetes</taxon>
        <taxon>Mortierellales</taxon>
        <taxon>Mortierellaceae</taxon>
        <taxon>Entomortierella</taxon>
    </lineage>
</organism>
<comment type="caution">
    <text evidence="2">The sequence shown here is derived from an EMBL/GenBank/DDBJ whole genome shotgun (WGS) entry which is preliminary data.</text>
</comment>
<evidence type="ECO:0000256" key="1">
    <source>
        <dbReference type="SAM" id="MobiDB-lite"/>
    </source>
</evidence>
<sequence>MSTSESPGPDPEVRMQLLTKLSVTKRNAMKHIMAADGRFDIRDEAQARMFREEWSRQMEYWLVRKFQGAPQLETIVQRSTDFISAWEGSDGDQEKAKRVREQFLESVVGLTLVMKPRRVLSQHQRVNPARMRARSAEANSDRGSEGEADEEGVEHSNPKVISPAMLRVHMLVTLLRLRNIQQSTVAQT</sequence>